<reference evidence="3" key="1">
    <citation type="journal article" date="2023" name="G3 (Bethesda)">
        <title>A reference genome for the long-term kleptoplast-retaining sea slug Elysia crispata morphotype clarki.</title>
        <authorList>
            <person name="Eastman K.E."/>
            <person name="Pendleton A.L."/>
            <person name="Shaikh M.A."/>
            <person name="Suttiyut T."/>
            <person name="Ogas R."/>
            <person name="Tomko P."/>
            <person name="Gavelis G."/>
            <person name="Widhalm J.R."/>
            <person name="Wisecaver J.H."/>
        </authorList>
    </citation>
    <scope>NUCLEOTIDE SEQUENCE</scope>
    <source>
        <strain evidence="3">ECLA1</strain>
    </source>
</reference>
<dbReference type="EMBL" id="JAWDGP010003761">
    <property type="protein sequence ID" value="KAK3771236.1"/>
    <property type="molecule type" value="Genomic_DNA"/>
</dbReference>
<accession>A0AAE0ZM05</accession>
<evidence type="ECO:0000313" key="3">
    <source>
        <dbReference type="EMBL" id="KAK3771236.1"/>
    </source>
</evidence>
<proteinExistence type="predicted"/>
<feature type="region of interest" description="Disordered" evidence="1">
    <location>
        <begin position="369"/>
        <end position="403"/>
    </location>
</feature>
<feature type="compositionally biased region" description="Polar residues" evidence="1">
    <location>
        <begin position="369"/>
        <end position="380"/>
    </location>
</feature>
<feature type="chain" id="PRO_5041996161" evidence="2">
    <location>
        <begin position="26"/>
        <end position="480"/>
    </location>
</feature>
<evidence type="ECO:0000256" key="2">
    <source>
        <dbReference type="SAM" id="SignalP"/>
    </source>
</evidence>
<dbReference type="AlphaFoldDB" id="A0AAE0ZM05"/>
<organism evidence="3 4">
    <name type="scientific">Elysia crispata</name>
    <name type="common">lettuce slug</name>
    <dbReference type="NCBI Taxonomy" id="231223"/>
    <lineage>
        <taxon>Eukaryota</taxon>
        <taxon>Metazoa</taxon>
        <taxon>Spiralia</taxon>
        <taxon>Lophotrochozoa</taxon>
        <taxon>Mollusca</taxon>
        <taxon>Gastropoda</taxon>
        <taxon>Heterobranchia</taxon>
        <taxon>Euthyneura</taxon>
        <taxon>Panpulmonata</taxon>
        <taxon>Sacoglossa</taxon>
        <taxon>Placobranchoidea</taxon>
        <taxon>Plakobranchidae</taxon>
        <taxon>Elysia</taxon>
    </lineage>
</organism>
<feature type="signal peptide" evidence="2">
    <location>
        <begin position="1"/>
        <end position="25"/>
    </location>
</feature>
<sequence length="480" mass="54375">MPPSSSSLTILALLVGTFLISLCTAGTQGAAAATNLESNAANPRKHRSLSNSDSNLLMNRAQSAKGVSTRSSSSSGSSSKQLHYVFKRDALLFPNAPKFLAKRQVAPRFLGKRQKAPRFLGKRQYAPRFLGKRQYAPRFLGKRQYAPRFLGKRQYAPRFLGKRPYAPRFLGKRQRAPRYLGKRQYAPRFLGKRQYAPRFLGKRQYAPRFLGKRSYAPRFLGKRSYAPRFLGKRPYAPRFLGKRQYAPRFLGKRNDDVSDLFYSDNTRQATPRFRGDRYFYRDSLGKRQKGPYVSAEEFIKTYRKSDPYFMGKRGDNVFVDDGVGEDTYGDSVMDFELDDNDDEKSSAPKLLDTRGAAKFLGKKNDDQLTQFNDGFSQGDATDSAEDVDRLDEPSVPTNDFEDVDAPYLSDADDFQPAASLTTNWNDIDLSSSRETINKLLKSLETKGKYSGEQSKTNRSSEGRDFTQNLSLHSSDGQVQR</sequence>
<keyword evidence="2" id="KW-0732">Signal</keyword>
<evidence type="ECO:0000313" key="4">
    <source>
        <dbReference type="Proteomes" id="UP001283361"/>
    </source>
</evidence>
<name>A0AAE0ZM05_9GAST</name>
<feature type="region of interest" description="Disordered" evidence="1">
    <location>
        <begin position="445"/>
        <end position="480"/>
    </location>
</feature>
<dbReference type="Proteomes" id="UP001283361">
    <property type="component" value="Unassembled WGS sequence"/>
</dbReference>
<keyword evidence="4" id="KW-1185">Reference proteome</keyword>
<feature type="compositionally biased region" description="Polar residues" evidence="1">
    <location>
        <begin position="465"/>
        <end position="480"/>
    </location>
</feature>
<evidence type="ECO:0000256" key="1">
    <source>
        <dbReference type="SAM" id="MobiDB-lite"/>
    </source>
</evidence>
<protein>
    <submittedName>
        <fullName evidence="3">Uncharacterized protein</fullName>
    </submittedName>
</protein>
<comment type="caution">
    <text evidence="3">The sequence shown here is derived from an EMBL/GenBank/DDBJ whole genome shotgun (WGS) entry which is preliminary data.</text>
</comment>
<gene>
    <name evidence="3" type="ORF">RRG08_065053</name>
</gene>